<dbReference type="PANTHER" id="PTHR47506">
    <property type="entry name" value="TRANSCRIPTIONAL REGULATORY PROTEIN"/>
    <property type="match status" value="1"/>
</dbReference>
<keyword evidence="2 4" id="KW-0238">DNA-binding</keyword>
<dbReference type="RefSeq" id="WP_179720043.1">
    <property type="nucleotide sequence ID" value="NZ_JACBZT010000001.1"/>
</dbReference>
<reference evidence="6 7" key="1">
    <citation type="submission" date="2020-07" db="EMBL/GenBank/DDBJ databases">
        <title>Sequencing the genomes of 1000 actinobacteria strains.</title>
        <authorList>
            <person name="Klenk H.-P."/>
        </authorList>
    </citation>
    <scope>NUCLEOTIDE SEQUENCE [LARGE SCALE GENOMIC DNA]</scope>
    <source>
        <strain evidence="6 7">DSM 104001</strain>
    </source>
</reference>
<dbReference type="GO" id="GO:0003677">
    <property type="term" value="F:DNA binding"/>
    <property type="evidence" value="ECO:0007669"/>
    <property type="project" value="UniProtKB-UniRule"/>
</dbReference>
<dbReference type="InterPro" id="IPR036271">
    <property type="entry name" value="Tet_transcr_reg_TetR-rel_C_sf"/>
</dbReference>
<evidence type="ECO:0000256" key="1">
    <source>
        <dbReference type="ARBA" id="ARBA00023015"/>
    </source>
</evidence>
<evidence type="ECO:0000259" key="5">
    <source>
        <dbReference type="PROSITE" id="PS50977"/>
    </source>
</evidence>
<dbReference type="Gene3D" id="1.10.357.10">
    <property type="entry name" value="Tetracycline Repressor, domain 2"/>
    <property type="match status" value="1"/>
</dbReference>
<keyword evidence="7" id="KW-1185">Reference proteome</keyword>
<dbReference type="PANTHER" id="PTHR47506:SF1">
    <property type="entry name" value="HTH-TYPE TRANSCRIPTIONAL REGULATOR YJDC"/>
    <property type="match status" value="1"/>
</dbReference>
<keyword evidence="3" id="KW-0804">Transcription</keyword>
<dbReference type="InterPro" id="IPR009057">
    <property type="entry name" value="Homeodomain-like_sf"/>
</dbReference>
<dbReference type="AlphaFoldDB" id="A0A853CNU7"/>
<keyword evidence="1" id="KW-0805">Transcription regulation</keyword>
<evidence type="ECO:0000313" key="7">
    <source>
        <dbReference type="Proteomes" id="UP000541969"/>
    </source>
</evidence>
<dbReference type="SUPFAM" id="SSF46689">
    <property type="entry name" value="Homeodomain-like"/>
    <property type="match status" value="1"/>
</dbReference>
<evidence type="ECO:0000313" key="6">
    <source>
        <dbReference type="EMBL" id="NYJ07878.1"/>
    </source>
</evidence>
<dbReference type="EMBL" id="JACBZT010000001">
    <property type="protein sequence ID" value="NYJ07878.1"/>
    <property type="molecule type" value="Genomic_DNA"/>
</dbReference>
<evidence type="ECO:0000256" key="3">
    <source>
        <dbReference type="ARBA" id="ARBA00023163"/>
    </source>
</evidence>
<evidence type="ECO:0000256" key="4">
    <source>
        <dbReference type="PROSITE-ProRule" id="PRU00335"/>
    </source>
</evidence>
<evidence type="ECO:0000256" key="2">
    <source>
        <dbReference type="ARBA" id="ARBA00023125"/>
    </source>
</evidence>
<comment type="caution">
    <text evidence="6">The sequence shown here is derived from an EMBL/GenBank/DDBJ whole genome shotgun (WGS) entry which is preliminary data.</text>
</comment>
<accession>A0A853CNU7</accession>
<dbReference type="SUPFAM" id="SSF48498">
    <property type="entry name" value="Tetracyclin repressor-like, C-terminal domain"/>
    <property type="match status" value="1"/>
</dbReference>
<dbReference type="Pfam" id="PF17940">
    <property type="entry name" value="TetR_C_31"/>
    <property type="match status" value="1"/>
</dbReference>
<dbReference type="PROSITE" id="PS50977">
    <property type="entry name" value="HTH_TETR_2"/>
    <property type="match status" value="1"/>
</dbReference>
<dbReference type="Proteomes" id="UP000541969">
    <property type="component" value="Unassembled WGS sequence"/>
</dbReference>
<organism evidence="6 7">
    <name type="scientific">Petropleomorpha daqingensis</name>
    <dbReference type="NCBI Taxonomy" id="2026353"/>
    <lineage>
        <taxon>Bacteria</taxon>
        <taxon>Bacillati</taxon>
        <taxon>Actinomycetota</taxon>
        <taxon>Actinomycetes</taxon>
        <taxon>Geodermatophilales</taxon>
        <taxon>Geodermatophilaceae</taxon>
        <taxon>Petropleomorpha</taxon>
    </lineage>
</organism>
<feature type="domain" description="HTH tetR-type" evidence="5">
    <location>
        <begin position="2"/>
        <end position="62"/>
    </location>
</feature>
<protein>
    <submittedName>
        <fullName evidence="6">AcrR family transcriptional regulator</fullName>
    </submittedName>
</protein>
<feature type="DNA-binding region" description="H-T-H motif" evidence="4">
    <location>
        <begin position="25"/>
        <end position="44"/>
    </location>
</feature>
<dbReference type="InterPro" id="IPR041583">
    <property type="entry name" value="TetR_C_31"/>
</dbReference>
<dbReference type="InterPro" id="IPR001647">
    <property type="entry name" value="HTH_TetR"/>
</dbReference>
<name>A0A853CNU7_9ACTN</name>
<sequence>MTTTRSRAVDAAIELIGTQGLRAMTHGRIDAHAGLPRGSASNAFRTRRALLSGVLDRLLDVQLTDVGEVLRPATAEELVEDLCTLLERATGPERVQTAARLALFVEAGHEPDLREPLARGRATMEAPVLLVLAQLGARDPRAATAVVVACLQGLLLRRISGLDDADPRPVVARVVAAALA</sequence>
<gene>
    <name evidence="6" type="ORF">GGQ55_004156</name>
</gene>
<proteinExistence type="predicted"/>